<dbReference type="Gene3D" id="3.30.565.10">
    <property type="entry name" value="Histidine kinase-like ATPase, C-terminal domain"/>
    <property type="match status" value="1"/>
</dbReference>
<dbReference type="CDD" id="cd17546">
    <property type="entry name" value="REC_hyHK_CKI1_RcsC-like"/>
    <property type="match status" value="1"/>
</dbReference>
<dbReference type="GO" id="GO:0000155">
    <property type="term" value="F:phosphorelay sensor kinase activity"/>
    <property type="evidence" value="ECO:0007669"/>
    <property type="project" value="InterPro"/>
</dbReference>
<dbReference type="InterPro" id="IPR001789">
    <property type="entry name" value="Sig_transdc_resp-reg_receiver"/>
</dbReference>
<dbReference type="SMART" id="SM00448">
    <property type="entry name" value="REC"/>
    <property type="match status" value="1"/>
</dbReference>
<dbReference type="SMART" id="SM00065">
    <property type="entry name" value="GAF"/>
    <property type="match status" value="1"/>
</dbReference>
<dbReference type="SMART" id="SM00387">
    <property type="entry name" value="HATPase_c"/>
    <property type="match status" value="1"/>
</dbReference>
<dbReference type="InterPro" id="IPR029016">
    <property type="entry name" value="GAF-like_dom_sf"/>
</dbReference>
<dbReference type="InterPro" id="IPR013515">
    <property type="entry name" value="Phytochrome_cen-reg"/>
</dbReference>
<dbReference type="InterPro" id="IPR005467">
    <property type="entry name" value="His_kinase_dom"/>
</dbReference>
<dbReference type="SUPFAM" id="SSF55785">
    <property type="entry name" value="PYP-like sensor domain (PAS domain)"/>
    <property type="match status" value="1"/>
</dbReference>
<dbReference type="InterPro" id="IPR035965">
    <property type="entry name" value="PAS-like_dom_sf"/>
</dbReference>
<evidence type="ECO:0000256" key="9">
    <source>
        <dbReference type="ARBA" id="ARBA00023012"/>
    </source>
</evidence>
<dbReference type="AlphaFoldDB" id="A0A2J6R9W4"/>
<organism evidence="16 17">
    <name type="scientific">Hyaloscypha variabilis (strain UAMH 11265 / GT02V1 / F)</name>
    <name type="common">Meliniomyces variabilis</name>
    <dbReference type="NCBI Taxonomy" id="1149755"/>
    <lineage>
        <taxon>Eukaryota</taxon>
        <taxon>Fungi</taxon>
        <taxon>Dikarya</taxon>
        <taxon>Ascomycota</taxon>
        <taxon>Pezizomycotina</taxon>
        <taxon>Leotiomycetes</taxon>
        <taxon>Helotiales</taxon>
        <taxon>Hyaloscyphaceae</taxon>
        <taxon>Hyaloscypha</taxon>
        <taxon>Hyaloscypha variabilis</taxon>
    </lineage>
</organism>
<evidence type="ECO:0000259" key="14">
    <source>
        <dbReference type="PROSITE" id="PS50109"/>
    </source>
</evidence>
<feature type="region of interest" description="Disordered" evidence="12">
    <location>
        <begin position="22"/>
        <end position="128"/>
    </location>
</feature>
<dbReference type="GO" id="GO:0009881">
    <property type="term" value="F:photoreceptor activity"/>
    <property type="evidence" value="ECO:0007669"/>
    <property type="project" value="UniProtKB-KW"/>
</dbReference>
<keyword evidence="2 11" id="KW-0597">Phosphoprotein</keyword>
<evidence type="ECO:0000313" key="16">
    <source>
        <dbReference type="EMBL" id="PMD35306.1"/>
    </source>
</evidence>
<dbReference type="SUPFAM" id="SSF55874">
    <property type="entry name" value="ATPase domain of HSP90 chaperone/DNA topoisomerase II/histidine kinase"/>
    <property type="match status" value="1"/>
</dbReference>
<dbReference type="Gene3D" id="3.30.450.270">
    <property type="match status" value="1"/>
</dbReference>
<dbReference type="InterPro" id="IPR036097">
    <property type="entry name" value="HisK_dim/P_sf"/>
</dbReference>
<evidence type="ECO:0000256" key="2">
    <source>
        <dbReference type="ARBA" id="ARBA00022553"/>
    </source>
</evidence>
<dbReference type="OrthoDB" id="2015534at2759"/>
<evidence type="ECO:0000256" key="8">
    <source>
        <dbReference type="ARBA" id="ARBA00022991"/>
    </source>
</evidence>
<dbReference type="GO" id="GO:0006355">
    <property type="term" value="P:regulation of DNA-templated transcription"/>
    <property type="evidence" value="ECO:0007669"/>
    <property type="project" value="InterPro"/>
</dbReference>
<accession>A0A2J6R9W4</accession>
<dbReference type="InterPro" id="IPR043150">
    <property type="entry name" value="Phytochrome_PHY_sf"/>
</dbReference>
<dbReference type="PROSITE" id="PS50109">
    <property type="entry name" value="HIS_KIN"/>
    <property type="match status" value="1"/>
</dbReference>
<evidence type="ECO:0000256" key="5">
    <source>
        <dbReference type="ARBA" id="ARBA00022741"/>
    </source>
</evidence>
<feature type="compositionally biased region" description="Polar residues" evidence="12">
    <location>
        <begin position="88"/>
        <end position="128"/>
    </location>
</feature>
<dbReference type="InterPro" id="IPR036890">
    <property type="entry name" value="HATPase_C_sf"/>
</dbReference>
<dbReference type="PRINTS" id="PR01033">
    <property type="entry name" value="PHYTOCHROME"/>
</dbReference>
<dbReference type="InterPro" id="IPR011006">
    <property type="entry name" value="CheY-like_superfamily"/>
</dbReference>
<dbReference type="InterPro" id="IPR016132">
    <property type="entry name" value="Phyto_chromo_attachment"/>
</dbReference>
<dbReference type="GO" id="GO:0009584">
    <property type="term" value="P:detection of visible light"/>
    <property type="evidence" value="ECO:0007669"/>
    <property type="project" value="InterPro"/>
</dbReference>
<dbReference type="InterPro" id="IPR003018">
    <property type="entry name" value="GAF"/>
</dbReference>
<feature type="domain" description="Response regulatory" evidence="15">
    <location>
        <begin position="1045"/>
        <end position="1175"/>
    </location>
</feature>
<dbReference type="Gene3D" id="3.30.450.40">
    <property type="match status" value="1"/>
</dbReference>
<dbReference type="PANTHER" id="PTHR43065:SF10">
    <property type="entry name" value="PEROXIDE STRESS-ACTIVATED HISTIDINE KINASE MAK3"/>
    <property type="match status" value="1"/>
</dbReference>
<keyword evidence="10" id="KW-0675">Receptor</keyword>
<keyword evidence="9" id="KW-0902">Two-component regulatory system</keyword>
<evidence type="ECO:0000256" key="6">
    <source>
        <dbReference type="ARBA" id="ARBA00022777"/>
    </source>
</evidence>
<dbReference type="SUPFAM" id="SSF52172">
    <property type="entry name" value="CheY-like"/>
    <property type="match status" value="1"/>
</dbReference>
<dbReference type="Proteomes" id="UP000235786">
    <property type="component" value="Unassembled WGS sequence"/>
</dbReference>
<dbReference type="Gene3D" id="3.40.50.2300">
    <property type="match status" value="1"/>
</dbReference>
<dbReference type="PROSITE" id="PS50110">
    <property type="entry name" value="RESPONSE_REGULATORY"/>
    <property type="match status" value="1"/>
</dbReference>
<dbReference type="Pfam" id="PF00512">
    <property type="entry name" value="HisKA"/>
    <property type="match status" value="1"/>
</dbReference>
<dbReference type="InterPro" id="IPR001294">
    <property type="entry name" value="Phytochrome"/>
</dbReference>
<reference evidence="16 17" key="1">
    <citation type="submission" date="2016-04" db="EMBL/GenBank/DDBJ databases">
        <title>A degradative enzymes factory behind the ericoid mycorrhizal symbiosis.</title>
        <authorList>
            <consortium name="DOE Joint Genome Institute"/>
            <person name="Martino E."/>
            <person name="Morin E."/>
            <person name="Grelet G."/>
            <person name="Kuo A."/>
            <person name="Kohler A."/>
            <person name="Daghino S."/>
            <person name="Barry K."/>
            <person name="Choi C."/>
            <person name="Cichocki N."/>
            <person name="Clum A."/>
            <person name="Copeland A."/>
            <person name="Hainaut M."/>
            <person name="Haridas S."/>
            <person name="Labutti K."/>
            <person name="Lindquist E."/>
            <person name="Lipzen A."/>
            <person name="Khouja H.-R."/>
            <person name="Murat C."/>
            <person name="Ohm R."/>
            <person name="Olson A."/>
            <person name="Spatafora J."/>
            <person name="Veneault-Fourrey C."/>
            <person name="Henrissat B."/>
            <person name="Grigoriev I."/>
            <person name="Martin F."/>
            <person name="Perotto S."/>
        </authorList>
    </citation>
    <scope>NUCLEOTIDE SEQUENCE [LARGE SCALE GENOMIC DNA]</scope>
    <source>
        <strain evidence="16 17">F</strain>
    </source>
</reference>
<dbReference type="Gene3D" id="1.10.287.130">
    <property type="match status" value="1"/>
</dbReference>
<dbReference type="GO" id="GO:0005524">
    <property type="term" value="F:ATP binding"/>
    <property type="evidence" value="ECO:0007669"/>
    <property type="project" value="UniProtKB-KW"/>
</dbReference>
<evidence type="ECO:0000256" key="10">
    <source>
        <dbReference type="ARBA" id="ARBA00023170"/>
    </source>
</evidence>
<dbReference type="Pfam" id="PF00072">
    <property type="entry name" value="Response_reg"/>
    <property type="match status" value="1"/>
</dbReference>
<evidence type="ECO:0000256" key="7">
    <source>
        <dbReference type="ARBA" id="ARBA00022840"/>
    </source>
</evidence>
<keyword evidence="3" id="KW-0716">Sensory transduction</keyword>
<dbReference type="Pfam" id="PF08446">
    <property type="entry name" value="PAS_2"/>
    <property type="match status" value="1"/>
</dbReference>
<evidence type="ECO:0000256" key="11">
    <source>
        <dbReference type="PROSITE-ProRule" id="PRU00169"/>
    </source>
</evidence>
<dbReference type="Pfam" id="PF00360">
    <property type="entry name" value="PHY"/>
    <property type="match status" value="1"/>
</dbReference>
<keyword evidence="4" id="KW-0808">Transferase</keyword>
<dbReference type="InterPro" id="IPR003594">
    <property type="entry name" value="HATPase_dom"/>
</dbReference>
<dbReference type="InterPro" id="IPR003661">
    <property type="entry name" value="HisK_dim/P_dom"/>
</dbReference>
<evidence type="ECO:0000256" key="4">
    <source>
        <dbReference type="ARBA" id="ARBA00022679"/>
    </source>
</evidence>
<dbReference type="PANTHER" id="PTHR43065">
    <property type="entry name" value="SENSOR HISTIDINE KINASE"/>
    <property type="match status" value="1"/>
</dbReference>
<proteinExistence type="predicted"/>
<sequence>MSNSDEKRALRVERVFPIRIHPKRKGGLESSARAVSVTSTEYLTPKIDAKSPTPHGDGEARLAPSGPAPLHREESNLTDEVSFDGPPTVSTSEAISTTSPSGGRFVSNTFSYHTSDNESASSKPSTGQKVFRCEDEPIHIPGAIQSCGALIAIRENEVGRFIVRVVSENSCSITGLEPEALFELRCFTDLLIKSDKHEFLTRVRGLRNHQQDARTNPDVFSLSLTSLLGAPLACFIAMHWNGTANLIICEFELKKDVFNPRHPPDEGLPSGGPIHIIDNEALEAERKLSTTCRSTPLHAVQVARETSRQLGSMELFHVLCEIQNQLTAADSLPSLLDIIVGLVYELTSYHRVMVYQFDETAAGYVVSEIVDPRASTDIYRGLKFPASDIPKQARDLYLINKIRVLYDRDRPTARLVGRTKEDAAIPLDLTHSYLRAMSPVHIKYLENMGVRASISISLTVGDKLWGLISCHNYGNGMRVALPVRELCRALGDLASTNIEKLIYSTRIKARKPLSNAPPKRSPSAYIAASSGELLNMFGADFGFLAIKGEARTIGKLFAYNEAIMLLQYIREKNFTSIFSTQNLSNDCSDISYGPGFVTIAGMLVIPLSLTSPDFLVFFRKGQTMEVQWAGNPHQKKLRNGRYLEPRASFRRWSEHVVGISREWTEDQVESAAVLSTLYGRFIEVWRQKEAIVQKNKMTRLLIRNAGHEVRTPLNSIINYLEIALEEVLDERARQHLQRSLQASKSLVFQVNNLLNLTEVEESDFDVHEDNVDLKNMIVEVIASFKSGSSREHLEIELIADEAVPAIVRTDPSMLRQVISNLLTNAIEHSNEQPVCIRLNNLSSTNSDTLVELAFEDCGSGMSESELDTLFQEFEQVLDDEGNQATGLFEEPEKRGSSEPVSLGLGLAMTARFVRLNCGQITISSELDKGTQVSIKIPFRRIRADPPHNQDALTKNSLPTPPLLTPDNTNPMDNFSDQPGVLERSVSVDTILPYRHSEMSRRIDASSTHGTEILATMAQAVAYSTPPTFDPLTGRYPFPTVQLRVSVLIAEDNPLNSRLLDTRLTKRGHDVKVTVDGQACFETFKENPEAYDVILMDIQMPLVDGIEATRLIRAYEREHSPPLSQKVQSYGRIPIIAVSASLSEPSMSDYIESGFDSWILKPIDFQRLQELIMGIQDEDIRRSLLYGRSPWNRGGYFKLNGNCNSA</sequence>
<dbReference type="Pfam" id="PF01590">
    <property type="entry name" value="GAF"/>
    <property type="match status" value="1"/>
</dbReference>
<dbReference type="Gene3D" id="3.30.450.20">
    <property type="entry name" value="PAS domain"/>
    <property type="match status" value="2"/>
</dbReference>
<keyword evidence="7" id="KW-0067">ATP-binding</keyword>
<dbReference type="Pfam" id="PF02518">
    <property type="entry name" value="HATPase_c"/>
    <property type="match status" value="1"/>
</dbReference>
<dbReference type="PROSITE" id="PS50046">
    <property type="entry name" value="PHYTOCHROME_2"/>
    <property type="match status" value="1"/>
</dbReference>
<feature type="domain" description="Phytochrome chromophore attachment site" evidence="13">
    <location>
        <begin position="331"/>
        <end position="492"/>
    </location>
</feature>
<dbReference type="SUPFAM" id="SSF47384">
    <property type="entry name" value="Homodimeric domain of signal transducing histidine kinase"/>
    <property type="match status" value="1"/>
</dbReference>
<evidence type="ECO:0000259" key="15">
    <source>
        <dbReference type="PROSITE" id="PS50110"/>
    </source>
</evidence>
<keyword evidence="1" id="KW-0600">Photoreceptor protein</keyword>
<keyword evidence="17" id="KW-1185">Reference proteome</keyword>
<dbReference type="CDD" id="cd00082">
    <property type="entry name" value="HisKA"/>
    <property type="match status" value="1"/>
</dbReference>
<gene>
    <name evidence="16" type="ORF">L207DRAFT_569870</name>
</gene>
<dbReference type="InterPro" id="IPR013654">
    <property type="entry name" value="PAS_2"/>
</dbReference>
<evidence type="ECO:0000259" key="13">
    <source>
        <dbReference type="PROSITE" id="PS50046"/>
    </source>
</evidence>
<name>A0A2J6R9W4_HYAVF</name>
<dbReference type="SMART" id="SM00388">
    <property type="entry name" value="HisKA"/>
    <property type="match status" value="1"/>
</dbReference>
<keyword evidence="6" id="KW-0418">Kinase</keyword>
<evidence type="ECO:0000256" key="1">
    <source>
        <dbReference type="ARBA" id="ARBA00022543"/>
    </source>
</evidence>
<feature type="domain" description="Histidine kinase" evidence="14">
    <location>
        <begin position="704"/>
        <end position="940"/>
    </location>
</feature>
<dbReference type="SUPFAM" id="SSF55781">
    <property type="entry name" value="GAF domain-like"/>
    <property type="match status" value="2"/>
</dbReference>
<evidence type="ECO:0000256" key="3">
    <source>
        <dbReference type="ARBA" id="ARBA00022606"/>
    </source>
</evidence>
<keyword evidence="8" id="KW-0157">Chromophore</keyword>
<protein>
    <submittedName>
        <fullName evidence="16">Uncharacterized protein</fullName>
    </submittedName>
</protein>
<dbReference type="EMBL" id="KZ613952">
    <property type="protein sequence ID" value="PMD35306.1"/>
    <property type="molecule type" value="Genomic_DNA"/>
</dbReference>
<keyword evidence="5" id="KW-0547">Nucleotide-binding</keyword>
<dbReference type="STRING" id="1149755.A0A2J6R9W4"/>
<evidence type="ECO:0000313" key="17">
    <source>
        <dbReference type="Proteomes" id="UP000235786"/>
    </source>
</evidence>
<feature type="modified residue" description="4-aspartylphosphate" evidence="11">
    <location>
        <position position="1096"/>
    </location>
</feature>
<evidence type="ECO:0000256" key="12">
    <source>
        <dbReference type="SAM" id="MobiDB-lite"/>
    </source>
</evidence>